<sequence length="159" mass="16498">MTAAPQTVLVVDDTPENLDLMKAILAPHYKVKVAISGEAALKLLAASAPDIILLDVMMPGLDGYEVCRRIKADPARRHVPVVLVTAIAEAMDDGKGFAAGACDYITKPVSGPVVLTRVRTHLAYRGLLADVATAVELLSVGDTATAADTLAAAIEGALP</sequence>
<dbReference type="PANTHER" id="PTHR44591:SF3">
    <property type="entry name" value="RESPONSE REGULATORY DOMAIN-CONTAINING PROTEIN"/>
    <property type="match status" value="1"/>
</dbReference>
<dbReference type="SUPFAM" id="SSF52172">
    <property type="entry name" value="CheY-like"/>
    <property type="match status" value="1"/>
</dbReference>
<evidence type="ECO:0000313" key="5">
    <source>
        <dbReference type="Proteomes" id="UP000078543"/>
    </source>
</evidence>
<dbReference type="PROSITE" id="PS50110">
    <property type="entry name" value="RESPONSE_REGULATORY"/>
    <property type="match status" value="1"/>
</dbReference>
<dbReference type="GO" id="GO:0000160">
    <property type="term" value="P:phosphorelay signal transduction system"/>
    <property type="evidence" value="ECO:0007669"/>
    <property type="project" value="InterPro"/>
</dbReference>
<dbReference type="PANTHER" id="PTHR44591">
    <property type="entry name" value="STRESS RESPONSE REGULATOR PROTEIN 1"/>
    <property type="match status" value="1"/>
</dbReference>
<evidence type="ECO:0000256" key="2">
    <source>
        <dbReference type="PROSITE-ProRule" id="PRU00169"/>
    </source>
</evidence>
<evidence type="ECO:0000259" key="3">
    <source>
        <dbReference type="PROSITE" id="PS50110"/>
    </source>
</evidence>
<dbReference type="RefSeq" id="WP_068504697.1">
    <property type="nucleotide sequence ID" value="NZ_LWQU01000202.1"/>
</dbReference>
<dbReference type="STRING" id="1437059.A6A05_17775"/>
<dbReference type="AlphaFoldDB" id="A0A178M7A2"/>
<organism evidence="4 5">
    <name type="scientific">Magnetospirillum moscoviense</name>
    <dbReference type="NCBI Taxonomy" id="1437059"/>
    <lineage>
        <taxon>Bacteria</taxon>
        <taxon>Pseudomonadati</taxon>
        <taxon>Pseudomonadota</taxon>
        <taxon>Alphaproteobacteria</taxon>
        <taxon>Rhodospirillales</taxon>
        <taxon>Rhodospirillaceae</taxon>
        <taxon>Magnetospirillum</taxon>
    </lineage>
</organism>
<feature type="modified residue" description="4-aspartylphosphate" evidence="2">
    <location>
        <position position="55"/>
    </location>
</feature>
<keyword evidence="1 2" id="KW-0597">Phosphoprotein</keyword>
<reference evidence="4 5" key="1">
    <citation type="submission" date="2016-04" db="EMBL/GenBank/DDBJ databases">
        <title>Draft genome sequence of freshwater magnetotactic bacteria Magnetospirillum marisnigri SP-1 and Magnetospirillum moscoviense BB-1.</title>
        <authorList>
            <person name="Koziaeva V."/>
            <person name="Dziuba M.V."/>
            <person name="Ivanov T.M."/>
            <person name="Kuznetsov B."/>
            <person name="Grouzdev D.S."/>
        </authorList>
    </citation>
    <scope>NUCLEOTIDE SEQUENCE [LARGE SCALE GENOMIC DNA]</scope>
    <source>
        <strain evidence="4 5">BB-1</strain>
    </source>
</reference>
<keyword evidence="5" id="KW-1185">Reference proteome</keyword>
<dbReference type="InterPro" id="IPR050595">
    <property type="entry name" value="Bact_response_regulator"/>
</dbReference>
<protein>
    <recommendedName>
        <fullName evidence="3">Response regulatory domain-containing protein</fullName>
    </recommendedName>
</protein>
<dbReference type="Gene3D" id="3.40.50.2300">
    <property type="match status" value="1"/>
</dbReference>
<evidence type="ECO:0000256" key="1">
    <source>
        <dbReference type="ARBA" id="ARBA00022553"/>
    </source>
</evidence>
<name>A0A178M7A2_9PROT</name>
<dbReference type="EMBL" id="LWQU01000202">
    <property type="protein sequence ID" value="OAN44097.1"/>
    <property type="molecule type" value="Genomic_DNA"/>
</dbReference>
<dbReference type="SMART" id="SM00448">
    <property type="entry name" value="REC"/>
    <property type="match status" value="1"/>
</dbReference>
<dbReference type="InterPro" id="IPR001789">
    <property type="entry name" value="Sig_transdc_resp-reg_receiver"/>
</dbReference>
<evidence type="ECO:0000313" key="4">
    <source>
        <dbReference type="EMBL" id="OAN44097.1"/>
    </source>
</evidence>
<gene>
    <name evidence="4" type="ORF">A6A05_17775</name>
</gene>
<dbReference type="Proteomes" id="UP000078543">
    <property type="component" value="Unassembled WGS sequence"/>
</dbReference>
<feature type="domain" description="Response regulatory" evidence="3">
    <location>
        <begin position="7"/>
        <end position="122"/>
    </location>
</feature>
<comment type="caution">
    <text evidence="4">The sequence shown here is derived from an EMBL/GenBank/DDBJ whole genome shotgun (WGS) entry which is preliminary data.</text>
</comment>
<dbReference type="InterPro" id="IPR011006">
    <property type="entry name" value="CheY-like_superfamily"/>
</dbReference>
<dbReference type="Pfam" id="PF00072">
    <property type="entry name" value="Response_reg"/>
    <property type="match status" value="1"/>
</dbReference>
<proteinExistence type="predicted"/>
<accession>A0A178M7A2</accession>